<proteinExistence type="predicted"/>
<evidence type="ECO:0000256" key="1">
    <source>
        <dbReference type="SAM" id="Phobius"/>
    </source>
</evidence>
<dbReference type="RefSeq" id="WP_176780713.1">
    <property type="nucleotide sequence ID" value="NZ_FNQV01000006.1"/>
</dbReference>
<dbReference type="Proteomes" id="UP000199288">
    <property type="component" value="Unassembled WGS sequence"/>
</dbReference>
<keyword evidence="1" id="KW-1133">Transmembrane helix</keyword>
<sequence>MQPSPVIREYPDAPLPTKRTLRRRQNLAVQAVKFIGSSLNIMMMVIKGHDKP</sequence>
<organism evidence="2 3">
    <name type="scientific">Bowdeniella nasicola</name>
    <dbReference type="NCBI Taxonomy" id="208480"/>
    <lineage>
        <taxon>Bacteria</taxon>
        <taxon>Bacillati</taxon>
        <taxon>Actinomycetota</taxon>
        <taxon>Actinomycetes</taxon>
        <taxon>Actinomycetales</taxon>
        <taxon>Actinomycetaceae</taxon>
        <taxon>Bowdeniella</taxon>
    </lineage>
</organism>
<dbReference type="EMBL" id="FNQV01000006">
    <property type="protein sequence ID" value="SEA24381.1"/>
    <property type="molecule type" value="Genomic_DNA"/>
</dbReference>
<keyword evidence="1" id="KW-0812">Transmembrane</keyword>
<feature type="transmembrane region" description="Helical" evidence="1">
    <location>
        <begin position="27"/>
        <end position="46"/>
    </location>
</feature>
<evidence type="ECO:0008006" key="4">
    <source>
        <dbReference type="Google" id="ProtNLM"/>
    </source>
</evidence>
<accession>A0A1H3ZLV0</accession>
<name>A0A1H3ZLV0_9ACTO</name>
<reference evidence="3" key="1">
    <citation type="submission" date="2016-10" db="EMBL/GenBank/DDBJ databases">
        <authorList>
            <person name="Varghese N."/>
            <person name="Submissions S."/>
        </authorList>
    </citation>
    <scope>NUCLEOTIDE SEQUENCE [LARGE SCALE GENOMIC DNA]</scope>
    <source>
        <strain evidence="3">KPR-1</strain>
    </source>
</reference>
<evidence type="ECO:0000313" key="3">
    <source>
        <dbReference type="Proteomes" id="UP000199288"/>
    </source>
</evidence>
<dbReference type="AlphaFoldDB" id="A0A1H3ZLV0"/>
<evidence type="ECO:0000313" key="2">
    <source>
        <dbReference type="EMBL" id="SEA24381.1"/>
    </source>
</evidence>
<keyword evidence="1" id="KW-0472">Membrane</keyword>
<keyword evidence="3" id="KW-1185">Reference proteome</keyword>
<gene>
    <name evidence="2" type="ORF">SAMN02910418_01191</name>
</gene>
<protein>
    <recommendedName>
        <fullName evidence="4">Transposase DDE domain-containing protein</fullName>
    </recommendedName>
</protein>